<organism evidence="2 3">
    <name type="scientific">Bartonella choladocola</name>
    <dbReference type="NCBI Taxonomy" id="2750995"/>
    <lineage>
        <taxon>Bacteria</taxon>
        <taxon>Pseudomonadati</taxon>
        <taxon>Pseudomonadota</taxon>
        <taxon>Alphaproteobacteria</taxon>
        <taxon>Hyphomicrobiales</taxon>
        <taxon>Bartonellaceae</taxon>
        <taxon>Bartonella</taxon>
    </lineage>
</organism>
<dbReference type="InterPro" id="IPR052353">
    <property type="entry name" value="Benzoxazolinone_Detox_Enz"/>
</dbReference>
<dbReference type="Pfam" id="PF03475">
    <property type="entry name" value="YiiM_3-alpha"/>
    <property type="match status" value="1"/>
</dbReference>
<evidence type="ECO:0000313" key="3">
    <source>
        <dbReference type="Proteomes" id="UP000189632"/>
    </source>
</evidence>
<protein>
    <submittedName>
        <fullName evidence="2">MOSC domain-containing protein YiiM</fullName>
    </submittedName>
</protein>
<sequence>MCPLASVLKQMVKLLALSIGPITTIGSANLKSGIDKKPVDRPLLLTKTGFIGDEQADKKHHGGPEKAVHHYDFDHYAFWKKELGHKEVFDTPTAFGENLSTSSLSEKNIAVGDIFRLGKAIIEVSQGRQPCFRLNVRFGVPDMALRTQNSGRTGWYYRVLQEGEVSASDELELIERCHEMWTIHRIWKAFYVTKNDYEELSHIASLNELSPSWRLLAQKRLDSHEIEDWTKRLNGVA</sequence>
<proteinExistence type="predicted"/>
<gene>
    <name evidence="2" type="ORF">BBC0122_021310</name>
</gene>
<dbReference type="Proteomes" id="UP000189632">
    <property type="component" value="Chromosome"/>
</dbReference>
<accession>A0A1U9MK34</accession>
<name>A0A1U9MK34_9HYPH</name>
<dbReference type="GO" id="GO:0030151">
    <property type="term" value="F:molybdenum ion binding"/>
    <property type="evidence" value="ECO:0007669"/>
    <property type="project" value="InterPro"/>
</dbReference>
<dbReference type="GO" id="GO:0003824">
    <property type="term" value="F:catalytic activity"/>
    <property type="evidence" value="ECO:0007669"/>
    <property type="project" value="InterPro"/>
</dbReference>
<reference evidence="2 3" key="1">
    <citation type="submission" date="2016-11" db="EMBL/GenBank/DDBJ databases">
        <title>Comparative genomics of Bartonella apis.</title>
        <authorList>
            <person name="Engel P."/>
        </authorList>
    </citation>
    <scope>NUCLEOTIDE SEQUENCE [LARGE SCALE GENOMIC DNA]</scope>
    <source>
        <strain evidence="2 3">BBC0122</strain>
    </source>
</reference>
<dbReference type="Gene3D" id="2.40.33.20">
    <property type="entry name" value="PK beta-barrel domain-like"/>
    <property type="match status" value="1"/>
</dbReference>
<dbReference type="InterPro" id="IPR005163">
    <property type="entry name" value="Tri_helical_YiiM-like"/>
</dbReference>
<dbReference type="PROSITE" id="PS51340">
    <property type="entry name" value="MOSC"/>
    <property type="match status" value="1"/>
</dbReference>
<feature type="domain" description="MOSC" evidence="1">
    <location>
        <begin position="37"/>
        <end position="174"/>
    </location>
</feature>
<dbReference type="SUPFAM" id="SSF50800">
    <property type="entry name" value="PK beta-barrel domain-like"/>
    <property type="match status" value="1"/>
</dbReference>
<dbReference type="EMBL" id="CP015625">
    <property type="protein sequence ID" value="AQT48216.1"/>
    <property type="molecule type" value="Genomic_DNA"/>
</dbReference>
<dbReference type="KEGG" id="bapi:BBC0122_021310"/>
<evidence type="ECO:0000259" key="1">
    <source>
        <dbReference type="PROSITE" id="PS51340"/>
    </source>
</evidence>
<evidence type="ECO:0000313" key="2">
    <source>
        <dbReference type="EMBL" id="AQT48216.1"/>
    </source>
</evidence>
<dbReference type="PANTHER" id="PTHR30212:SF2">
    <property type="entry name" value="PROTEIN YIIM"/>
    <property type="match status" value="1"/>
</dbReference>
<dbReference type="PANTHER" id="PTHR30212">
    <property type="entry name" value="PROTEIN YIIM"/>
    <property type="match status" value="1"/>
</dbReference>
<dbReference type="GO" id="GO:0030170">
    <property type="term" value="F:pyridoxal phosphate binding"/>
    <property type="evidence" value="ECO:0007669"/>
    <property type="project" value="InterPro"/>
</dbReference>
<keyword evidence="3" id="KW-1185">Reference proteome</keyword>
<dbReference type="InterPro" id="IPR005302">
    <property type="entry name" value="MoCF_Sase_C"/>
</dbReference>
<dbReference type="STRING" id="1686310.BBC0244_019840"/>
<dbReference type="InterPro" id="IPR011037">
    <property type="entry name" value="Pyrv_Knase-like_insert_dom_sf"/>
</dbReference>
<dbReference type="Pfam" id="PF03473">
    <property type="entry name" value="MOSC"/>
    <property type="match status" value="1"/>
</dbReference>
<dbReference type="AlphaFoldDB" id="A0A1U9MK34"/>